<dbReference type="Proteomes" id="UP000187203">
    <property type="component" value="Unassembled WGS sequence"/>
</dbReference>
<proteinExistence type="predicted"/>
<accession>A0A1R3K8J1</accession>
<keyword evidence="1" id="KW-0812">Transmembrane</keyword>
<evidence type="ECO:0000313" key="2">
    <source>
        <dbReference type="EMBL" id="OMP03338.1"/>
    </source>
</evidence>
<evidence type="ECO:0000313" key="3">
    <source>
        <dbReference type="Proteomes" id="UP000187203"/>
    </source>
</evidence>
<feature type="transmembrane region" description="Helical" evidence="1">
    <location>
        <begin position="30"/>
        <end position="52"/>
    </location>
</feature>
<name>A0A1R3K8J1_9ROSI</name>
<keyword evidence="1" id="KW-0472">Membrane</keyword>
<evidence type="ECO:0000256" key="1">
    <source>
        <dbReference type="SAM" id="Phobius"/>
    </source>
</evidence>
<keyword evidence="1" id="KW-1133">Transmembrane helix</keyword>
<sequence>MATRAEIWDYYQKIYKEEIQVYNNTIMDGVVMLGSDLTLVVTMHACFTMWFTPPYLCSHVLLAILTSVSFSLNLVMVLLFFLVRSHRGSSQLEICLSIYKKLSAEIGPAITIAANSQNTGQSGVLTETAPELPA</sequence>
<feature type="transmembrane region" description="Helical" evidence="1">
    <location>
        <begin position="58"/>
        <end position="83"/>
    </location>
</feature>
<reference evidence="3" key="1">
    <citation type="submission" date="2013-09" db="EMBL/GenBank/DDBJ databases">
        <title>Corchorus olitorius genome sequencing.</title>
        <authorList>
            <person name="Alam M."/>
            <person name="Haque M.S."/>
            <person name="Islam M.S."/>
            <person name="Emdad E.M."/>
            <person name="Islam M.M."/>
            <person name="Ahmed B."/>
            <person name="Halim A."/>
            <person name="Hossen Q.M.M."/>
            <person name="Hossain M.Z."/>
            <person name="Ahmed R."/>
            <person name="Khan M.M."/>
            <person name="Islam R."/>
            <person name="Rashid M.M."/>
            <person name="Khan S.A."/>
            <person name="Rahman M.S."/>
            <person name="Alam M."/>
            <person name="Yahiya A.S."/>
            <person name="Khan M.S."/>
            <person name="Azam M.S."/>
            <person name="Haque T."/>
            <person name="Lashkar M.Z.H."/>
            <person name="Akhand A.I."/>
            <person name="Morshed G."/>
            <person name="Roy S."/>
            <person name="Uddin K.S."/>
            <person name="Rabeya T."/>
            <person name="Hossain A.S."/>
            <person name="Chowdhury A."/>
            <person name="Snigdha A.R."/>
            <person name="Mortoza M.S."/>
            <person name="Matin S.A."/>
            <person name="Hoque S.M.E."/>
            <person name="Islam M.K."/>
            <person name="Roy D.K."/>
            <person name="Haider R."/>
            <person name="Moosa M.M."/>
            <person name="Elias S.M."/>
            <person name="Hasan A.M."/>
            <person name="Jahan S."/>
            <person name="Shafiuddin M."/>
            <person name="Mahmood N."/>
            <person name="Shommy N.S."/>
        </authorList>
    </citation>
    <scope>NUCLEOTIDE SEQUENCE [LARGE SCALE GENOMIC DNA]</scope>
    <source>
        <strain evidence="3">cv. O-4</strain>
    </source>
</reference>
<dbReference type="AlphaFoldDB" id="A0A1R3K8J1"/>
<organism evidence="2 3">
    <name type="scientific">Corchorus olitorius</name>
    <dbReference type="NCBI Taxonomy" id="93759"/>
    <lineage>
        <taxon>Eukaryota</taxon>
        <taxon>Viridiplantae</taxon>
        <taxon>Streptophyta</taxon>
        <taxon>Embryophyta</taxon>
        <taxon>Tracheophyta</taxon>
        <taxon>Spermatophyta</taxon>
        <taxon>Magnoliopsida</taxon>
        <taxon>eudicotyledons</taxon>
        <taxon>Gunneridae</taxon>
        <taxon>Pentapetalae</taxon>
        <taxon>rosids</taxon>
        <taxon>malvids</taxon>
        <taxon>Malvales</taxon>
        <taxon>Malvaceae</taxon>
        <taxon>Grewioideae</taxon>
        <taxon>Apeibeae</taxon>
        <taxon>Corchorus</taxon>
    </lineage>
</organism>
<comment type="caution">
    <text evidence="2">The sequence shown here is derived from an EMBL/GenBank/DDBJ whole genome shotgun (WGS) entry which is preliminary data.</text>
</comment>
<dbReference type="EMBL" id="AWUE01014522">
    <property type="protein sequence ID" value="OMP03338.1"/>
    <property type="molecule type" value="Genomic_DNA"/>
</dbReference>
<gene>
    <name evidence="2" type="ORF">COLO4_10479</name>
</gene>
<protein>
    <submittedName>
        <fullName evidence="2">Uncharacterized protein</fullName>
    </submittedName>
</protein>
<keyword evidence="3" id="KW-1185">Reference proteome</keyword>